<comment type="subcellular location">
    <subcellularLocation>
        <location evidence="1">Membrane</location>
        <topology evidence="1">Multi-pass membrane protein</topology>
    </subcellularLocation>
</comment>
<evidence type="ECO:0000256" key="2">
    <source>
        <dbReference type="ARBA" id="ARBA00010544"/>
    </source>
</evidence>
<keyword evidence="7 8" id="KW-0472">Membrane</keyword>
<dbReference type="GO" id="GO:1903607">
    <property type="term" value="P:cytochrome c biosynthetic process"/>
    <property type="evidence" value="ECO:0007669"/>
    <property type="project" value="TreeGrafter"/>
</dbReference>
<feature type="transmembrane region" description="Helical" evidence="8">
    <location>
        <begin position="210"/>
        <end position="232"/>
    </location>
</feature>
<feature type="transmembrane region" description="Helical" evidence="8">
    <location>
        <begin position="31"/>
        <end position="50"/>
    </location>
</feature>
<keyword evidence="4 8" id="KW-0812">Transmembrane</keyword>
<dbReference type="EMBL" id="CP114014">
    <property type="protein sequence ID" value="XAY08375.1"/>
    <property type="molecule type" value="Genomic_DNA"/>
</dbReference>
<dbReference type="KEGG" id="parq:DSM112329_05275"/>
<evidence type="ECO:0000256" key="4">
    <source>
        <dbReference type="ARBA" id="ARBA00022692"/>
    </source>
</evidence>
<sequence length="234" mass="24610">MSLEPRGITTRKAVGALLRKELLLERRVPQVLPAMALFSITTFVVFRFALDATSVEGDTASGVLWVTLLFAAMLGAGRLYVADHEEGGIDALLLAPVDRTALLISKAVTFLVFLVLVEVVALPAFVILLLGPGLSPGDIAALALVLLMADVGIAVIGTLFGALAIQTRARDLILPLMALPLLVPVIISAAKASAPLLAATGADSLPGRYLALLGLYDLVFGLLAYAVFDYLFDD</sequence>
<feature type="transmembrane region" description="Helical" evidence="8">
    <location>
        <begin position="172"/>
        <end position="190"/>
    </location>
</feature>
<dbReference type="Pfam" id="PF03379">
    <property type="entry name" value="CcmB"/>
    <property type="match status" value="1"/>
</dbReference>
<dbReference type="PRINTS" id="PR01414">
    <property type="entry name" value="CCMBBIOGNSIS"/>
</dbReference>
<reference evidence="9" key="1">
    <citation type="submission" date="2022-12" db="EMBL/GenBank/DDBJ databases">
        <title>Paraconexibacter alkalitolerans sp. nov. and Baekduia alba sp. nov., isolated from soil and emended description of the genera Paraconexibacter (Chun et al., 2020) and Baekduia (An et al., 2020).</title>
        <authorList>
            <person name="Vieira S."/>
            <person name="Huber K.J."/>
            <person name="Geppert A."/>
            <person name="Wolf J."/>
            <person name="Neumann-Schaal M."/>
            <person name="Muesken M."/>
            <person name="Overmann J."/>
        </authorList>
    </citation>
    <scope>NUCLEOTIDE SEQUENCE</scope>
    <source>
        <strain evidence="9">AEG42_29</strain>
    </source>
</reference>
<keyword evidence="6 8" id="KW-1133">Transmembrane helix</keyword>
<comment type="similarity">
    <text evidence="2">Belongs to the CcmB/CycW/HelB family.</text>
</comment>
<feature type="transmembrane region" description="Helical" evidence="8">
    <location>
        <begin position="62"/>
        <end position="81"/>
    </location>
</feature>
<dbReference type="RefSeq" id="WP_354699557.1">
    <property type="nucleotide sequence ID" value="NZ_CP114014.1"/>
</dbReference>
<protein>
    <recommendedName>
        <fullName evidence="10">Heme exporter protein B</fullName>
    </recommendedName>
</protein>
<dbReference type="GO" id="GO:0015232">
    <property type="term" value="F:heme transmembrane transporter activity"/>
    <property type="evidence" value="ECO:0007669"/>
    <property type="project" value="InterPro"/>
</dbReference>
<evidence type="ECO:0000256" key="8">
    <source>
        <dbReference type="SAM" id="Phobius"/>
    </source>
</evidence>
<feature type="transmembrane region" description="Helical" evidence="8">
    <location>
        <begin position="139"/>
        <end position="165"/>
    </location>
</feature>
<accession>A0AAU7B3C5</accession>
<dbReference type="AlphaFoldDB" id="A0AAU7B3C5"/>
<keyword evidence="5" id="KW-0201">Cytochrome c-type biogenesis</keyword>
<dbReference type="PANTHER" id="PTHR30070:SF1">
    <property type="entry name" value="CYTOCHROME C BIOGENESIS B-RELATED"/>
    <property type="match status" value="1"/>
</dbReference>
<dbReference type="GO" id="GO:0005886">
    <property type="term" value="C:plasma membrane"/>
    <property type="evidence" value="ECO:0007669"/>
    <property type="project" value="TreeGrafter"/>
</dbReference>
<dbReference type="PANTHER" id="PTHR30070">
    <property type="entry name" value="HEME EXPORTER PROTEIN B"/>
    <property type="match status" value="1"/>
</dbReference>
<name>A0AAU7B3C5_9ACTN</name>
<gene>
    <name evidence="9" type="ORF">DSM112329_05275</name>
</gene>
<evidence type="ECO:0000256" key="3">
    <source>
        <dbReference type="ARBA" id="ARBA00022448"/>
    </source>
</evidence>
<dbReference type="GO" id="GO:0017004">
    <property type="term" value="P:cytochrome complex assembly"/>
    <property type="evidence" value="ECO:0007669"/>
    <property type="project" value="UniProtKB-KW"/>
</dbReference>
<evidence type="ECO:0000256" key="5">
    <source>
        <dbReference type="ARBA" id="ARBA00022748"/>
    </source>
</evidence>
<evidence type="ECO:0008006" key="10">
    <source>
        <dbReference type="Google" id="ProtNLM"/>
    </source>
</evidence>
<evidence type="ECO:0000313" key="9">
    <source>
        <dbReference type="EMBL" id="XAY08375.1"/>
    </source>
</evidence>
<dbReference type="InterPro" id="IPR003544">
    <property type="entry name" value="Cyt_c_biogenesis_CcmB"/>
</dbReference>
<evidence type="ECO:0000256" key="6">
    <source>
        <dbReference type="ARBA" id="ARBA00022989"/>
    </source>
</evidence>
<evidence type="ECO:0000256" key="7">
    <source>
        <dbReference type="ARBA" id="ARBA00023136"/>
    </source>
</evidence>
<feature type="transmembrane region" description="Helical" evidence="8">
    <location>
        <begin position="102"/>
        <end position="127"/>
    </location>
</feature>
<keyword evidence="3" id="KW-0813">Transport</keyword>
<proteinExistence type="inferred from homology"/>
<evidence type="ECO:0000256" key="1">
    <source>
        <dbReference type="ARBA" id="ARBA00004141"/>
    </source>
</evidence>
<organism evidence="9">
    <name type="scientific">Paraconexibacter sp. AEG42_29</name>
    <dbReference type="NCBI Taxonomy" id="2997339"/>
    <lineage>
        <taxon>Bacteria</taxon>
        <taxon>Bacillati</taxon>
        <taxon>Actinomycetota</taxon>
        <taxon>Thermoleophilia</taxon>
        <taxon>Solirubrobacterales</taxon>
        <taxon>Paraconexibacteraceae</taxon>
        <taxon>Paraconexibacter</taxon>
    </lineage>
</organism>